<gene>
    <name evidence="3" type="primary">PPIL6</name>
</gene>
<evidence type="ECO:0000313" key="4">
    <source>
        <dbReference type="Proteomes" id="UP000314983"/>
    </source>
</evidence>
<dbReference type="FunFam" id="2.40.100.10:FF:000048">
    <property type="entry name" value="Peptidyl-prolyl cis-trans isomerase"/>
    <property type="match status" value="1"/>
</dbReference>
<dbReference type="Gene3D" id="2.40.100.10">
    <property type="entry name" value="Cyclophilin-like"/>
    <property type="match status" value="1"/>
</dbReference>
<dbReference type="PRINTS" id="PR00153">
    <property type="entry name" value="CSAPPISMRASE"/>
</dbReference>
<accession>A0A4W4FSU3</accession>
<dbReference type="GO" id="GO:0003755">
    <property type="term" value="F:peptidyl-prolyl cis-trans isomerase activity"/>
    <property type="evidence" value="ECO:0007669"/>
    <property type="project" value="UniProtKB-UniRule"/>
</dbReference>
<dbReference type="EC" id="5.2.1.8" evidence="1"/>
<feature type="domain" description="PPIase cyclophilin-type" evidence="2">
    <location>
        <begin position="126"/>
        <end position="288"/>
    </location>
</feature>
<dbReference type="PROSITE" id="PS50072">
    <property type="entry name" value="CSA_PPIASE_2"/>
    <property type="match status" value="1"/>
</dbReference>
<reference evidence="3" key="4">
    <citation type="submission" date="2025-08" db="UniProtKB">
        <authorList>
            <consortium name="Ensembl"/>
        </authorList>
    </citation>
    <scope>IDENTIFICATION</scope>
</reference>
<organism evidence="3 4">
    <name type="scientific">Electrophorus electricus</name>
    <name type="common">Electric eel</name>
    <name type="synonym">Gymnotus electricus</name>
    <dbReference type="NCBI Taxonomy" id="8005"/>
    <lineage>
        <taxon>Eukaryota</taxon>
        <taxon>Metazoa</taxon>
        <taxon>Chordata</taxon>
        <taxon>Craniata</taxon>
        <taxon>Vertebrata</taxon>
        <taxon>Euteleostomi</taxon>
        <taxon>Actinopterygii</taxon>
        <taxon>Neopterygii</taxon>
        <taxon>Teleostei</taxon>
        <taxon>Ostariophysi</taxon>
        <taxon>Gymnotiformes</taxon>
        <taxon>Gymnotoidei</taxon>
        <taxon>Gymnotidae</taxon>
        <taxon>Electrophorus</taxon>
    </lineage>
</organism>
<reference evidence="4" key="1">
    <citation type="journal article" date="2014" name="Science">
        <title>Nonhuman genetics. Genomic basis for the convergent evolution of electric organs.</title>
        <authorList>
            <person name="Gallant J.R."/>
            <person name="Traeger L.L."/>
            <person name="Volkening J.D."/>
            <person name="Moffett H."/>
            <person name="Chen P.H."/>
            <person name="Novina C.D."/>
            <person name="Phillips G.N.Jr."/>
            <person name="Anand R."/>
            <person name="Wells G.B."/>
            <person name="Pinch M."/>
            <person name="Guth R."/>
            <person name="Unguez G.A."/>
            <person name="Albert J.S."/>
            <person name="Zakon H.H."/>
            <person name="Samanta M.P."/>
            <person name="Sussman M.R."/>
        </authorList>
    </citation>
    <scope>NUCLEOTIDE SEQUENCE [LARGE SCALE GENOMIC DNA]</scope>
</reference>
<comment type="similarity">
    <text evidence="1">Belongs to the cyclophilin-type PPIase family.</text>
</comment>
<dbReference type="OMA" id="ECKIINC"/>
<evidence type="ECO:0000259" key="2">
    <source>
        <dbReference type="PROSITE" id="PS50072"/>
    </source>
</evidence>
<reference evidence="4" key="2">
    <citation type="journal article" date="2017" name="Sci. Adv.">
        <title>A tail of two voltages: Proteomic comparison of the three electric organs of the electric eel.</title>
        <authorList>
            <person name="Traeger L.L."/>
            <person name="Sabat G."/>
            <person name="Barrett-Wilt G.A."/>
            <person name="Wells G.B."/>
            <person name="Sussman M.R."/>
        </authorList>
    </citation>
    <scope>NUCLEOTIDE SEQUENCE [LARGE SCALE GENOMIC DNA]</scope>
</reference>
<proteinExistence type="inferred from homology"/>
<comment type="catalytic activity">
    <reaction evidence="1">
        <text>[protein]-peptidylproline (omega=180) = [protein]-peptidylproline (omega=0)</text>
        <dbReference type="Rhea" id="RHEA:16237"/>
        <dbReference type="Rhea" id="RHEA-COMP:10747"/>
        <dbReference type="Rhea" id="RHEA-COMP:10748"/>
        <dbReference type="ChEBI" id="CHEBI:83833"/>
        <dbReference type="ChEBI" id="CHEBI:83834"/>
        <dbReference type="EC" id="5.2.1.8"/>
    </reaction>
</comment>
<dbReference type="SUPFAM" id="SSF50891">
    <property type="entry name" value="Cyclophilin-like"/>
    <property type="match status" value="1"/>
</dbReference>
<keyword evidence="4" id="KW-1185">Reference proteome</keyword>
<name>A0A4W4FSU3_ELEEL</name>
<dbReference type="PANTHER" id="PTHR11071:SF561">
    <property type="entry name" value="PEPTIDYL-PROLYL CIS-TRANS ISOMERASE D-RELATED"/>
    <property type="match status" value="1"/>
</dbReference>
<dbReference type="InterPro" id="IPR029000">
    <property type="entry name" value="Cyclophilin-like_dom_sf"/>
</dbReference>
<dbReference type="InterPro" id="IPR002130">
    <property type="entry name" value="Cyclophilin-type_PPIase_dom"/>
</dbReference>
<dbReference type="GeneTree" id="ENSGT00940000159634"/>
<protein>
    <recommendedName>
        <fullName evidence="1">Peptidyl-prolyl cis-trans isomerase</fullName>
        <shortName evidence="1">PPIase</shortName>
        <ecNumber evidence="1">5.2.1.8</ecNumber>
    </recommendedName>
</protein>
<dbReference type="Ensembl" id="ENSEEET00000027465.2">
    <property type="protein sequence ID" value="ENSEEEP00000027153.2"/>
    <property type="gene ID" value="ENSEEEG00000013103.2"/>
</dbReference>
<reference evidence="3" key="5">
    <citation type="submission" date="2025-09" db="UniProtKB">
        <authorList>
            <consortium name="Ensembl"/>
        </authorList>
    </citation>
    <scope>IDENTIFICATION</scope>
</reference>
<dbReference type="PANTHER" id="PTHR11071">
    <property type="entry name" value="PEPTIDYL-PROLYL CIS-TRANS ISOMERASE"/>
    <property type="match status" value="1"/>
</dbReference>
<keyword evidence="1" id="KW-0413">Isomerase</keyword>
<dbReference type="AlphaFoldDB" id="A0A4W4FSU3"/>
<dbReference type="GO" id="GO:0005737">
    <property type="term" value="C:cytoplasm"/>
    <property type="evidence" value="ECO:0007669"/>
    <property type="project" value="TreeGrafter"/>
</dbReference>
<comment type="function">
    <text evidence="1">PPIases accelerate the folding of proteins. It catalyzes the cis-trans isomerization of proline imidic peptide bonds in oligopeptides.</text>
</comment>
<dbReference type="Pfam" id="PF00160">
    <property type="entry name" value="Pro_isomerase"/>
    <property type="match status" value="1"/>
</dbReference>
<evidence type="ECO:0000256" key="1">
    <source>
        <dbReference type="RuleBase" id="RU363019"/>
    </source>
</evidence>
<dbReference type="STRING" id="8005.ENSEEEP00000027153"/>
<keyword evidence="1" id="KW-0697">Rotamase</keyword>
<dbReference type="Proteomes" id="UP000314983">
    <property type="component" value="Chromosome 3"/>
</dbReference>
<reference evidence="3" key="3">
    <citation type="submission" date="2020-05" db="EMBL/GenBank/DDBJ databases">
        <title>Electrophorus electricus (electric eel) genome, fEleEle1, primary haplotype.</title>
        <authorList>
            <person name="Myers G."/>
            <person name="Meyer A."/>
            <person name="Fedrigo O."/>
            <person name="Formenti G."/>
            <person name="Rhie A."/>
            <person name="Tracey A."/>
            <person name="Sims Y."/>
            <person name="Jarvis E.D."/>
        </authorList>
    </citation>
    <scope>NUCLEOTIDE SEQUENCE [LARGE SCALE GENOMIC DNA]</scope>
</reference>
<evidence type="ECO:0000313" key="3">
    <source>
        <dbReference type="Ensembl" id="ENSEEEP00000027153.2"/>
    </source>
</evidence>
<sequence length="291" mass="32080">MASGVHLEIVGLMKVNNFHVAKSIAEGLKHTFPASFVDATIQPLLECDWRVYLAKRKKELKGDMWHYSGELVCFVNGRLLGDEKALSAWAEAQWRFGLSRPQSLYAALAEEHYAQHLRSTGHVFVYMDIEIGGEVAGRVLFELFSDLCPKTCKNFKALCTGEAGVSQTGLTLSYKGSVFHRVVPNGWVQGGDPTGKGNGGESIYGATFEDESFAVSHNKRGILGMANHGPHSNGSQFYITLQPSLWMDRHYVAFGQAVEGTDALGKLEEVSTYNERPRVDCRITACGLFEP</sequence>